<feature type="transmembrane region" description="Helical" evidence="6">
    <location>
        <begin position="215"/>
        <end position="232"/>
    </location>
</feature>
<reference evidence="7" key="1">
    <citation type="submission" date="2020-05" db="EMBL/GenBank/DDBJ databases">
        <authorList>
            <person name="Chiriac C."/>
            <person name="Salcher M."/>
            <person name="Ghai R."/>
            <person name="Kavagutti S V."/>
        </authorList>
    </citation>
    <scope>NUCLEOTIDE SEQUENCE</scope>
</reference>
<dbReference type="PANTHER" id="PTHR30589">
    <property type="entry name" value="PROLIPOPROTEIN DIACYLGLYCERYL TRANSFERASE"/>
    <property type="match status" value="1"/>
</dbReference>
<dbReference type="Pfam" id="PF01790">
    <property type="entry name" value="LGT"/>
    <property type="match status" value="1"/>
</dbReference>
<proteinExistence type="inferred from homology"/>
<dbReference type="EMBL" id="CAEZTX010000085">
    <property type="protein sequence ID" value="CAB4585573.1"/>
    <property type="molecule type" value="Genomic_DNA"/>
</dbReference>
<dbReference type="PANTHER" id="PTHR30589:SF0">
    <property type="entry name" value="PHOSPHATIDYLGLYCEROL--PROLIPOPROTEIN DIACYLGLYCERYL TRANSFERASE"/>
    <property type="match status" value="1"/>
</dbReference>
<keyword evidence="1" id="KW-1003">Cell membrane</keyword>
<feature type="transmembrane region" description="Helical" evidence="6">
    <location>
        <begin position="20"/>
        <end position="38"/>
    </location>
</feature>
<feature type="transmembrane region" description="Helical" evidence="6">
    <location>
        <begin position="128"/>
        <end position="149"/>
    </location>
</feature>
<gene>
    <name evidence="7" type="ORF">UFOPK1755_00793</name>
    <name evidence="8" type="ORF">UFOPK2155_00260</name>
</gene>
<organism evidence="7">
    <name type="scientific">freshwater metagenome</name>
    <dbReference type="NCBI Taxonomy" id="449393"/>
    <lineage>
        <taxon>unclassified sequences</taxon>
        <taxon>metagenomes</taxon>
        <taxon>ecological metagenomes</taxon>
    </lineage>
</organism>
<evidence type="ECO:0000256" key="5">
    <source>
        <dbReference type="ARBA" id="ARBA00023136"/>
    </source>
</evidence>
<feature type="transmembrane region" description="Helical" evidence="6">
    <location>
        <begin position="252"/>
        <end position="269"/>
    </location>
</feature>
<dbReference type="HAMAP" id="MF_01147">
    <property type="entry name" value="Lgt"/>
    <property type="match status" value="1"/>
</dbReference>
<evidence type="ECO:0000256" key="3">
    <source>
        <dbReference type="ARBA" id="ARBA00022692"/>
    </source>
</evidence>
<evidence type="ECO:0000313" key="8">
    <source>
        <dbReference type="EMBL" id="CAB4637280.1"/>
    </source>
</evidence>
<feature type="transmembrane region" description="Helical" evidence="6">
    <location>
        <begin position="50"/>
        <end position="72"/>
    </location>
</feature>
<protein>
    <submittedName>
        <fullName evidence="7">Unannotated protein</fullName>
    </submittedName>
</protein>
<dbReference type="InterPro" id="IPR001640">
    <property type="entry name" value="Lgt"/>
</dbReference>
<keyword evidence="5 6" id="KW-0472">Membrane</keyword>
<dbReference type="GO" id="GO:0005886">
    <property type="term" value="C:plasma membrane"/>
    <property type="evidence" value="ECO:0007669"/>
    <property type="project" value="InterPro"/>
</dbReference>
<dbReference type="PROSITE" id="PS01311">
    <property type="entry name" value="LGT"/>
    <property type="match status" value="1"/>
</dbReference>
<dbReference type="GO" id="GO:0042158">
    <property type="term" value="P:lipoprotein biosynthetic process"/>
    <property type="evidence" value="ECO:0007669"/>
    <property type="project" value="InterPro"/>
</dbReference>
<evidence type="ECO:0000256" key="4">
    <source>
        <dbReference type="ARBA" id="ARBA00022989"/>
    </source>
</evidence>
<name>A0A6J6FER9_9ZZZZ</name>
<feature type="transmembrane region" description="Helical" evidence="6">
    <location>
        <begin position="191"/>
        <end position="208"/>
    </location>
</feature>
<dbReference type="GO" id="GO:0008961">
    <property type="term" value="F:phosphatidylglycerol-prolipoprotein diacylglyceryl transferase activity"/>
    <property type="evidence" value="ECO:0007669"/>
    <property type="project" value="InterPro"/>
</dbReference>
<dbReference type="EMBL" id="CAEZVX010000015">
    <property type="protein sequence ID" value="CAB4637280.1"/>
    <property type="molecule type" value="Genomic_DNA"/>
</dbReference>
<evidence type="ECO:0000313" key="7">
    <source>
        <dbReference type="EMBL" id="CAB4585573.1"/>
    </source>
</evidence>
<evidence type="ECO:0000256" key="6">
    <source>
        <dbReference type="SAM" id="Phobius"/>
    </source>
</evidence>
<dbReference type="NCBIfam" id="TIGR00544">
    <property type="entry name" value="lgt"/>
    <property type="match status" value="1"/>
</dbReference>
<keyword evidence="3 6" id="KW-0812">Transmembrane</keyword>
<evidence type="ECO:0000256" key="1">
    <source>
        <dbReference type="ARBA" id="ARBA00022475"/>
    </source>
</evidence>
<sequence>MFTRYIPSPSQSSFEVGPFTFHFYALCIIAGIAVAIWLGDKRLRAHDPMLVTVVSDVAIFAVPAGIIGGRIYHVLSSPSDFFGSNGSLLDIFAIWKGGLGIWGAISLGALGAYVGYRRVGRTRPDIKLPHFLVFLDALAPGILFAQAIGRFGNWFNVELFGRPLDAWWALQVPVQKRPSTLRAFETFHPTFLYEAIWCSLVAIALILLRKRFLPGQVFAIYIASYCLGRFFIESIRIDSANLFFGLRQNEWVSIAIGGLALISFWRIAAKRKSLG</sequence>
<evidence type="ECO:0000256" key="2">
    <source>
        <dbReference type="ARBA" id="ARBA00022679"/>
    </source>
</evidence>
<keyword evidence="4 6" id="KW-1133">Transmembrane helix</keyword>
<dbReference type="AlphaFoldDB" id="A0A6J6FER9"/>
<accession>A0A6J6FER9</accession>
<keyword evidence="2" id="KW-0808">Transferase</keyword>
<feature type="transmembrane region" description="Helical" evidence="6">
    <location>
        <begin position="92"/>
        <end position="116"/>
    </location>
</feature>